<feature type="transmembrane region" description="Helical" evidence="1">
    <location>
        <begin position="16"/>
        <end position="38"/>
    </location>
</feature>
<accession>A0ABS7UCN1</accession>
<reference evidence="2 3" key="1">
    <citation type="submission" date="2021-09" db="EMBL/GenBank/DDBJ databases">
        <title>Whole genome sequence of Nocardioides sp. GBK3QG-3.</title>
        <authorList>
            <person name="Tuo L."/>
        </authorList>
    </citation>
    <scope>NUCLEOTIDE SEQUENCE [LARGE SCALE GENOMIC DNA]</scope>
    <source>
        <strain evidence="2 3">GBK3QG-3</strain>
    </source>
</reference>
<keyword evidence="1" id="KW-0812">Transmembrane</keyword>
<feature type="transmembrane region" description="Helical" evidence="1">
    <location>
        <begin position="44"/>
        <end position="62"/>
    </location>
</feature>
<proteinExistence type="predicted"/>
<comment type="caution">
    <text evidence="2">The sequence shown here is derived from an EMBL/GenBank/DDBJ whole genome shotgun (WGS) entry which is preliminary data.</text>
</comment>
<keyword evidence="3" id="KW-1185">Reference proteome</keyword>
<dbReference type="EMBL" id="JAIQZJ010000006">
    <property type="protein sequence ID" value="MBZ5738753.1"/>
    <property type="molecule type" value="Genomic_DNA"/>
</dbReference>
<evidence type="ECO:0000256" key="1">
    <source>
        <dbReference type="SAM" id="Phobius"/>
    </source>
</evidence>
<sequence length="73" mass="7628">MRSTPSPTTGSRTAGYVLCVALVAPVLPLIGFFALGIVASPVSVAGLGVLVMALCIGAVWLLREREWQRDADS</sequence>
<protein>
    <submittedName>
        <fullName evidence="2">Uncharacterized protein</fullName>
    </submittedName>
</protein>
<organism evidence="2 3">
    <name type="scientific">Nocardioides mangrovi</name>
    <dbReference type="NCBI Taxonomy" id="2874580"/>
    <lineage>
        <taxon>Bacteria</taxon>
        <taxon>Bacillati</taxon>
        <taxon>Actinomycetota</taxon>
        <taxon>Actinomycetes</taxon>
        <taxon>Propionibacteriales</taxon>
        <taxon>Nocardioidaceae</taxon>
        <taxon>Nocardioides</taxon>
    </lineage>
</organism>
<dbReference type="RefSeq" id="WP_224123126.1">
    <property type="nucleotide sequence ID" value="NZ_JAIQZJ010000006.1"/>
</dbReference>
<keyword evidence="1" id="KW-0472">Membrane</keyword>
<keyword evidence="1" id="KW-1133">Transmembrane helix</keyword>
<name>A0ABS7UCN1_9ACTN</name>
<evidence type="ECO:0000313" key="2">
    <source>
        <dbReference type="EMBL" id="MBZ5738753.1"/>
    </source>
</evidence>
<gene>
    <name evidence="2" type="ORF">K8U61_11320</name>
</gene>
<evidence type="ECO:0000313" key="3">
    <source>
        <dbReference type="Proteomes" id="UP000780875"/>
    </source>
</evidence>
<dbReference type="Proteomes" id="UP000780875">
    <property type="component" value="Unassembled WGS sequence"/>
</dbReference>